<dbReference type="SMART" id="SM00225">
    <property type="entry name" value="BTB"/>
    <property type="match status" value="1"/>
</dbReference>
<evidence type="ECO:0000256" key="6">
    <source>
        <dbReference type="ARBA" id="ARBA00022833"/>
    </source>
</evidence>
<dbReference type="GO" id="GO:0008270">
    <property type="term" value="F:zinc ion binding"/>
    <property type="evidence" value="ECO:0007669"/>
    <property type="project" value="UniProtKB-KW"/>
</dbReference>
<evidence type="ECO:0000256" key="1">
    <source>
        <dbReference type="ARBA" id="ARBA00004123"/>
    </source>
</evidence>
<dbReference type="PANTHER" id="PTHR24394">
    <property type="entry name" value="ZINC FINGER PROTEIN"/>
    <property type="match status" value="1"/>
</dbReference>
<keyword evidence="4" id="KW-0677">Repeat</keyword>
<feature type="region of interest" description="Disordered" evidence="12">
    <location>
        <begin position="159"/>
        <end position="186"/>
    </location>
</feature>
<evidence type="ECO:0000313" key="15">
    <source>
        <dbReference type="Ensembl" id="ENSECRP00000010687.1"/>
    </source>
</evidence>
<evidence type="ECO:0000259" key="14">
    <source>
        <dbReference type="PROSITE" id="PS50157"/>
    </source>
</evidence>
<keyword evidence="6" id="KW-0862">Zinc</keyword>
<accession>A0A8C4S2R8</accession>
<evidence type="ECO:0000256" key="2">
    <source>
        <dbReference type="ARBA" id="ARBA00006991"/>
    </source>
</evidence>
<evidence type="ECO:0000256" key="4">
    <source>
        <dbReference type="ARBA" id="ARBA00022737"/>
    </source>
</evidence>
<dbReference type="AlphaFoldDB" id="A0A8C4S2R8"/>
<feature type="domain" description="C2H2-type" evidence="14">
    <location>
        <begin position="418"/>
        <end position="445"/>
    </location>
</feature>
<dbReference type="FunFam" id="3.30.160.60:FF:001468">
    <property type="entry name" value="Zinc finger protein 672"/>
    <property type="match status" value="1"/>
</dbReference>
<evidence type="ECO:0000256" key="5">
    <source>
        <dbReference type="ARBA" id="ARBA00022771"/>
    </source>
</evidence>
<feature type="domain" description="BTB" evidence="13">
    <location>
        <begin position="24"/>
        <end position="90"/>
    </location>
</feature>
<feature type="region of interest" description="Disordered" evidence="12">
    <location>
        <begin position="240"/>
        <end position="282"/>
    </location>
</feature>
<evidence type="ECO:0000259" key="13">
    <source>
        <dbReference type="PROSITE" id="PS50097"/>
    </source>
</evidence>
<keyword evidence="9" id="KW-0804">Transcription</keyword>
<sequence>MQNFHHCKYLLDQLNKQREQSILCDCIVVIGQSHFKAHKNVLAAFSEYFGAQNDSSSINGVTFLDPSQVNEYKFQTLLDFLYTGVINIDCYNVTELLQAANYLKIESLVARCIEFSETHIESKKQKMEEEATATASVGTRLAGKRSYASSAYNYSKEYASPHAGGDQKRLSKGQHKNGCQKTTRKKINKVQKLAEKSISSYVNLVEKNELKKDLPRSAKILAYTNHNMEQLSQQCKNLESDTMGSESLVDQDMISQKPNRKRSRAGKKSTPKEPCKSAPASIKEERCLDPSVGSELNERQSKRKPLCSACGKVFSEASSLQRHMRIHKGVKPYICQLCGKAFTQCNQLKTHTRTHTGEKPYHCDICNKGFAQKCQLVFHSHMHHGEEKPYKCDFCSLQFATSSNLKIHKRIHSGEKPYVCERCGQSFTQASTLTYHLRRHTGEKPYVCDMCGKAFAVSSSLITHTRKHTGEKPYICQLCGKAFTQCNQLKTHTRTHTALHSTLLLIQLQPRSNEHGRSTPGLHHSEMLKFTKECWLLQISKLFGYPSCTNRTVQQVTMYYVMCRSIADIQMCRNSGQHAFTMLMWACVCDVDG</sequence>
<evidence type="ECO:0000256" key="9">
    <source>
        <dbReference type="ARBA" id="ARBA00023163"/>
    </source>
</evidence>
<dbReference type="GO" id="GO:0000981">
    <property type="term" value="F:DNA-binding transcription factor activity, RNA polymerase II-specific"/>
    <property type="evidence" value="ECO:0007669"/>
    <property type="project" value="TreeGrafter"/>
</dbReference>
<dbReference type="InterPro" id="IPR013087">
    <property type="entry name" value="Znf_C2H2_type"/>
</dbReference>
<dbReference type="GeneTree" id="ENSGT00940000161266"/>
<feature type="domain" description="C2H2-type" evidence="14">
    <location>
        <begin position="446"/>
        <end position="473"/>
    </location>
</feature>
<dbReference type="Gene3D" id="3.30.160.60">
    <property type="entry name" value="Classic Zinc Finger"/>
    <property type="match status" value="7"/>
</dbReference>
<feature type="domain" description="C2H2-type" evidence="14">
    <location>
        <begin position="390"/>
        <end position="417"/>
    </location>
</feature>
<keyword evidence="5 11" id="KW-0863">Zinc-finger</keyword>
<dbReference type="PROSITE" id="PS50097">
    <property type="entry name" value="BTB"/>
    <property type="match status" value="1"/>
</dbReference>
<reference evidence="15" key="3">
    <citation type="submission" date="2025-09" db="UniProtKB">
        <authorList>
            <consortium name="Ensembl"/>
        </authorList>
    </citation>
    <scope>IDENTIFICATION</scope>
</reference>
<feature type="domain" description="C2H2-type" evidence="14">
    <location>
        <begin position="305"/>
        <end position="332"/>
    </location>
</feature>
<evidence type="ECO:0000256" key="11">
    <source>
        <dbReference type="PROSITE-ProRule" id="PRU00042"/>
    </source>
</evidence>
<evidence type="ECO:0000256" key="10">
    <source>
        <dbReference type="ARBA" id="ARBA00023242"/>
    </source>
</evidence>
<dbReference type="GO" id="GO:0003677">
    <property type="term" value="F:DNA binding"/>
    <property type="evidence" value="ECO:0007669"/>
    <property type="project" value="UniProtKB-KW"/>
</dbReference>
<evidence type="ECO:0000256" key="12">
    <source>
        <dbReference type="SAM" id="MobiDB-lite"/>
    </source>
</evidence>
<dbReference type="InterPro" id="IPR011333">
    <property type="entry name" value="SKP1/BTB/POZ_sf"/>
</dbReference>
<proteinExistence type="inferred from homology"/>
<gene>
    <name evidence="15" type="primary">MYNN</name>
</gene>
<dbReference type="SMART" id="SM00355">
    <property type="entry name" value="ZnF_C2H2"/>
    <property type="match status" value="7"/>
</dbReference>
<protein>
    <submittedName>
        <fullName evidence="15">Myoneurin</fullName>
    </submittedName>
</protein>
<comment type="subcellular location">
    <subcellularLocation>
        <location evidence="1">Nucleus</location>
    </subcellularLocation>
</comment>
<reference evidence="15" key="1">
    <citation type="submission" date="2021-06" db="EMBL/GenBank/DDBJ databases">
        <authorList>
            <consortium name="Wellcome Sanger Institute Data Sharing"/>
        </authorList>
    </citation>
    <scope>NUCLEOTIDE SEQUENCE [LARGE SCALE GENOMIC DNA]</scope>
</reference>
<dbReference type="InterPro" id="IPR000210">
    <property type="entry name" value="BTB/POZ_dom"/>
</dbReference>
<feature type="domain" description="C2H2-type" evidence="14">
    <location>
        <begin position="474"/>
        <end position="501"/>
    </location>
</feature>
<dbReference type="SUPFAM" id="SSF54695">
    <property type="entry name" value="POZ domain"/>
    <property type="match status" value="1"/>
</dbReference>
<dbReference type="Ensembl" id="ENSECRT00000010864.1">
    <property type="protein sequence ID" value="ENSECRP00000010687.1"/>
    <property type="gene ID" value="ENSECRG00000007111.1"/>
</dbReference>
<comment type="similarity">
    <text evidence="2">Belongs to the krueppel C2H2-type zinc-finger protein family.</text>
</comment>
<evidence type="ECO:0000256" key="3">
    <source>
        <dbReference type="ARBA" id="ARBA00022723"/>
    </source>
</evidence>
<evidence type="ECO:0000256" key="7">
    <source>
        <dbReference type="ARBA" id="ARBA00023015"/>
    </source>
</evidence>
<dbReference type="Proteomes" id="UP000694620">
    <property type="component" value="Chromosome 2"/>
</dbReference>
<dbReference type="FunFam" id="3.30.160.60:FF:000678">
    <property type="entry name" value="Myoneurin isoform X1"/>
    <property type="match status" value="1"/>
</dbReference>
<reference evidence="15" key="2">
    <citation type="submission" date="2025-08" db="UniProtKB">
        <authorList>
            <consortium name="Ensembl"/>
        </authorList>
    </citation>
    <scope>IDENTIFICATION</scope>
</reference>
<dbReference type="SUPFAM" id="SSF57667">
    <property type="entry name" value="beta-beta-alpha zinc fingers"/>
    <property type="match status" value="4"/>
</dbReference>
<dbReference type="PROSITE" id="PS00028">
    <property type="entry name" value="ZINC_FINGER_C2H2_1"/>
    <property type="match status" value="7"/>
</dbReference>
<keyword evidence="3" id="KW-0479">Metal-binding</keyword>
<dbReference type="Pfam" id="PF00651">
    <property type="entry name" value="BTB"/>
    <property type="match status" value="1"/>
</dbReference>
<keyword evidence="16" id="KW-1185">Reference proteome</keyword>
<dbReference type="Pfam" id="PF00096">
    <property type="entry name" value="zf-C2H2"/>
    <property type="match status" value="6"/>
</dbReference>
<dbReference type="InterPro" id="IPR036236">
    <property type="entry name" value="Znf_C2H2_sf"/>
</dbReference>
<name>A0A8C4S2R8_ERPCA</name>
<dbReference type="PROSITE" id="PS50157">
    <property type="entry name" value="ZINC_FINGER_C2H2_2"/>
    <property type="match status" value="7"/>
</dbReference>
<evidence type="ECO:0000256" key="8">
    <source>
        <dbReference type="ARBA" id="ARBA00023125"/>
    </source>
</evidence>
<keyword evidence="10" id="KW-0539">Nucleus</keyword>
<dbReference type="FunFam" id="3.30.160.60:FF:001498">
    <property type="entry name" value="Zinc finger protein 404"/>
    <property type="match status" value="1"/>
</dbReference>
<dbReference type="FunFam" id="3.30.160.60:FF:000062">
    <property type="entry name" value="RB-associated KRAB zinc finger protein-like"/>
    <property type="match status" value="1"/>
</dbReference>
<organism evidence="15 16">
    <name type="scientific">Erpetoichthys calabaricus</name>
    <name type="common">Rope fish</name>
    <name type="synonym">Calamoichthys calabaricus</name>
    <dbReference type="NCBI Taxonomy" id="27687"/>
    <lineage>
        <taxon>Eukaryota</taxon>
        <taxon>Metazoa</taxon>
        <taxon>Chordata</taxon>
        <taxon>Craniata</taxon>
        <taxon>Vertebrata</taxon>
        <taxon>Euteleostomi</taxon>
        <taxon>Actinopterygii</taxon>
        <taxon>Polypteriformes</taxon>
        <taxon>Polypteridae</taxon>
        <taxon>Erpetoichthys</taxon>
    </lineage>
</organism>
<feature type="compositionally biased region" description="Basic residues" evidence="12">
    <location>
        <begin position="258"/>
        <end position="269"/>
    </location>
</feature>
<feature type="domain" description="C2H2-type" evidence="14">
    <location>
        <begin position="333"/>
        <end position="360"/>
    </location>
</feature>
<dbReference type="FunFam" id="3.30.160.60:FF:001485">
    <property type="entry name" value="Krueppel-related zinc finger protein"/>
    <property type="match status" value="1"/>
</dbReference>
<dbReference type="FunFam" id="3.30.160.60:FF:003288">
    <property type="entry name" value="Uncharacterized protein"/>
    <property type="match status" value="1"/>
</dbReference>
<dbReference type="FunFam" id="3.30.160.60:FF:000931">
    <property type="entry name" value="zinc finger protein 697"/>
    <property type="match status" value="1"/>
</dbReference>
<feature type="domain" description="C2H2-type" evidence="14">
    <location>
        <begin position="361"/>
        <end position="389"/>
    </location>
</feature>
<dbReference type="PANTHER" id="PTHR24394:SF29">
    <property type="entry name" value="MYONEURIN"/>
    <property type="match status" value="1"/>
</dbReference>
<dbReference type="Gene3D" id="3.30.710.10">
    <property type="entry name" value="Potassium Channel Kv1.1, Chain A"/>
    <property type="match status" value="1"/>
</dbReference>
<dbReference type="GO" id="GO:0005634">
    <property type="term" value="C:nucleus"/>
    <property type="evidence" value="ECO:0007669"/>
    <property type="project" value="UniProtKB-SubCell"/>
</dbReference>
<evidence type="ECO:0000313" key="16">
    <source>
        <dbReference type="Proteomes" id="UP000694620"/>
    </source>
</evidence>
<keyword evidence="8" id="KW-0238">DNA-binding</keyword>
<keyword evidence="7" id="KW-0805">Transcription regulation</keyword>